<name>A0A0K3C7U9_RHOTO</name>
<reference evidence="2 3" key="1">
    <citation type="submission" date="2015-07" db="EMBL/GenBank/DDBJ databases">
        <authorList>
            <person name="Cajimat M.N.B."/>
            <person name="Milazzo M.L."/>
            <person name="Fulhorst C.F."/>
        </authorList>
    </citation>
    <scope>NUCLEOTIDE SEQUENCE [LARGE SCALE GENOMIC DNA]</scope>
    <source>
        <strain evidence="2">Single colony</strain>
    </source>
</reference>
<feature type="compositionally biased region" description="Polar residues" evidence="1">
    <location>
        <begin position="846"/>
        <end position="859"/>
    </location>
</feature>
<sequence>SLAAQIVPDDGVDEDQPATSPLSLVPLTRCCLLPLRDPLDCLLLLAGMSLETSSPSRPADPFPLLRLPHELLDIVFEYAYEDQVRPKPICRALRLFAQKRCFRDVRFEAYEGLRSFAATIGDNPHLRPMVRTLSVCVRERLNWTQRSRGGLRADSDRIFMPSQWALLLSRLPNLLVLALSNVDTAFLEVLVGGRLAPSALQNMQRLHLFSHNYPSTPPGWWPAQLAQYRSLRHIELNGSTPVPAQAASPSCAPLPSITSFSLASDELGSYANQNFAAFFPNLQRFALCDSRCGGFGSVLSTIPDTIKSLSVRSTQIPFMPSPALAVDDYLERFTRLEELHRDQYAFTLARLDPFVRSLGDLRILSFGLSSPVTDDFLLSLVDARAAITSDYTLPPEARDTDYHVYPEWYSPEWPPGCSEAALIDVVEAAETAGVEVVGTALGVIGFEEDWQCEVRKSLLIWGKQEADFSEARDYLGDEVDWEGRNFFGDYEWDRLLREERTTVFESPNIARRGAWRTRSRFRLNEPGPQLAHTAKTLCLGVLTGQERRGGSGRVRNPNTIFPCRQTGRLAQVKVDNDALRLDKLKTRAPLATLPLRTDSRTFASPPNFTREDPLGVVHLDLARPRKARRLSPPTCKLALQAGPAKPASSRLSLVFDLLPLSGLDVDSSESERAGSQSSSRALSRPRAAPHTPLKTSPNIARVGYGSTRRCETGLTWNGRFDSSNCSTRRLLTDGWSVKDRRSSSLSLVSNTKRKVVLVVSRDRLARSLSPHPSSASTSTSLVDSLVSLLTVSLNSLGSLDSAVKNFATRLSFRKTRESGIEIFIINIMHLADKGDIDAPRLDSFTRGKSTSRASRSTCPLTDKGDIGAPRSSSSFAPTKRKVSNSLSSPNARCVGPRSSYPSSPLVRSKIKIGQIRKDYLVDKGDIDAPRSASTPSSTKSEE</sequence>
<feature type="non-terminal residue" evidence="2">
    <location>
        <position position="1"/>
    </location>
</feature>
<feature type="compositionally biased region" description="Low complexity" evidence="1">
    <location>
        <begin position="673"/>
        <end position="688"/>
    </location>
</feature>
<keyword evidence="3" id="KW-1185">Reference proteome</keyword>
<dbReference type="AlphaFoldDB" id="A0A0K3C7U9"/>
<evidence type="ECO:0000313" key="2">
    <source>
        <dbReference type="EMBL" id="CTR05769.1"/>
    </source>
</evidence>
<feature type="compositionally biased region" description="Polar residues" evidence="1">
    <location>
        <begin position="931"/>
        <end position="942"/>
    </location>
</feature>
<feature type="region of interest" description="Disordered" evidence="1">
    <location>
        <begin position="843"/>
        <end position="907"/>
    </location>
</feature>
<feature type="region of interest" description="Disordered" evidence="1">
    <location>
        <begin position="921"/>
        <end position="942"/>
    </location>
</feature>
<accession>A0A0K3C7U9</accession>
<feature type="region of interest" description="Disordered" evidence="1">
    <location>
        <begin position="666"/>
        <end position="700"/>
    </location>
</feature>
<dbReference type="Proteomes" id="UP000199069">
    <property type="component" value="Unassembled WGS sequence"/>
</dbReference>
<evidence type="ECO:0000256" key="1">
    <source>
        <dbReference type="SAM" id="MobiDB-lite"/>
    </source>
</evidence>
<organism evidence="2 3">
    <name type="scientific">Rhodotorula toruloides</name>
    <name type="common">Yeast</name>
    <name type="synonym">Rhodosporidium toruloides</name>
    <dbReference type="NCBI Taxonomy" id="5286"/>
    <lineage>
        <taxon>Eukaryota</taxon>
        <taxon>Fungi</taxon>
        <taxon>Dikarya</taxon>
        <taxon>Basidiomycota</taxon>
        <taxon>Pucciniomycotina</taxon>
        <taxon>Microbotryomycetes</taxon>
        <taxon>Sporidiobolales</taxon>
        <taxon>Sporidiobolaceae</taxon>
        <taxon>Rhodotorula</taxon>
    </lineage>
</organism>
<gene>
    <name evidence="2" type="primary">FGENESH: predicted gene_3.81</name>
    <name evidence="2" type="ORF">BN2166_0016300</name>
</gene>
<dbReference type="SUPFAM" id="SSF52047">
    <property type="entry name" value="RNI-like"/>
    <property type="match status" value="1"/>
</dbReference>
<dbReference type="Gene3D" id="3.80.10.10">
    <property type="entry name" value="Ribonuclease Inhibitor"/>
    <property type="match status" value="1"/>
</dbReference>
<protein>
    <submittedName>
        <fullName evidence="2">FGENESH: predicted gene_3.81 protein</fullName>
    </submittedName>
</protein>
<dbReference type="InterPro" id="IPR032675">
    <property type="entry name" value="LRR_dom_sf"/>
</dbReference>
<dbReference type="EMBL" id="CWKI01000003">
    <property type="protein sequence ID" value="CTR05769.1"/>
    <property type="molecule type" value="Genomic_DNA"/>
</dbReference>
<evidence type="ECO:0000313" key="3">
    <source>
        <dbReference type="Proteomes" id="UP000199069"/>
    </source>
</evidence>
<feature type="non-terminal residue" evidence="2">
    <location>
        <position position="942"/>
    </location>
</feature>
<proteinExistence type="predicted"/>